<dbReference type="GO" id="GO:0008168">
    <property type="term" value="F:methyltransferase activity"/>
    <property type="evidence" value="ECO:0007669"/>
    <property type="project" value="InterPro"/>
</dbReference>
<accession>A0AAD1Z606</accession>
<evidence type="ECO:0000313" key="2">
    <source>
        <dbReference type="EMBL" id="CAI9763568.1"/>
    </source>
</evidence>
<dbReference type="Pfam" id="PF03492">
    <property type="entry name" value="Methyltransf_7"/>
    <property type="match status" value="2"/>
</dbReference>
<dbReference type="EMBL" id="OU503041">
    <property type="protein sequence ID" value="CAI9763568.1"/>
    <property type="molecule type" value="Genomic_DNA"/>
</dbReference>
<evidence type="ECO:0000313" key="3">
    <source>
        <dbReference type="Proteomes" id="UP000834106"/>
    </source>
</evidence>
<name>A0AAD1Z606_9LAMI</name>
<dbReference type="PANTHER" id="PTHR31009">
    <property type="entry name" value="S-ADENOSYL-L-METHIONINE:CARBOXYL METHYLTRANSFERASE FAMILY PROTEIN"/>
    <property type="match status" value="1"/>
</dbReference>
<gene>
    <name evidence="2" type="ORF">FPE_LOCUS10998</name>
</gene>
<dbReference type="Proteomes" id="UP000834106">
    <property type="component" value="Chromosome 6"/>
</dbReference>
<reference evidence="2" key="1">
    <citation type="submission" date="2023-05" db="EMBL/GenBank/DDBJ databases">
        <authorList>
            <person name="Huff M."/>
        </authorList>
    </citation>
    <scope>NUCLEOTIDE SEQUENCE</scope>
</reference>
<protein>
    <submittedName>
        <fullName evidence="2">Uncharacterized protein</fullName>
    </submittedName>
</protein>
<comment type="similarity">
    <text evidence="1">Belongs to the methyltransferase superfamily. Type-7 methyltransferase family.</text>
</comment>
<sequence>MPEFQVFFNDWTSNDFNTLFATLPQNKQYYVLTPKNVDETQLSVSHKMPEFQVFFNDRTSNDFNTLFASLPQNKQYYAAGVPGSFYVRHFPKPSLHFAYSSCSLHWLSEDLDSFLNARAEELVFGGLMAFLVGSETNHTKNMSNISFPSLELLGSCLMDLAKEVNIDIPLL</sequence>
<dbReference type="InterPro" id="IPR029063">
    <property type="entry name" value="SAM-dependent_MTases_sf"/>
</dbReference>
<dbReference type="InterPro" id="IPR005299">
    <property type="entry name" value="MeTrfase_7"/>
</dbReference>
<dbReference type="Gene3D" id="3.40.50.150">
    <property type="entry name" value="Vaccinia Virus protein VP39"/>
    <property type="match status" value="2"/>
</dbReference>
<dbReference type="AlphaFoldDB" id="A0AAD1Z606"/>
<organism evidence="2 3">
    <name type="scientific">Fraxinus pennsylvanica</name>
    <dbReference type="NCBI Taxonomy" id="56036"/>
    <lineage>
        <taxon>Eukaryota</taxon>
        <taxon>Viridiplantae</taxon>
        <taxon>Streptophyta</taxon>
        <taxon>Embryophyta</taxon>
        <taxon>Tracheophyta</taxon>
        <taxon>Spermatophyta</taxon>
        <taxon>Magnoliopsida</taxon>
        <taxon>eudicotyledons</taxon>
        <taxon>Gunneridae</taxon>
        <taxon>Pentapetalae</taxon>
        <taxon>asterids</taxon>
        <taxon>lamiids</taxon>
        <taxon>Lamiales</taxon>
        <taxon>Oleaceae</taxon>
        <taxon>Oleeae</taxon>
        <taxon>Fraxinus</taxon>
    </lineage>
</organism>
<keyword evidence="3" id="KW-1185">Reference proteome</keyword>
<dbReference type="SUPFAM" id="SSF53335">
    <property type="entry name" value="S-adenosyl-L-methionine-dependent methyltransferases"/>
    <property type="match status" value="2"/>
</dbReference>
<evidence type="ECO:0000256" key="1">
    <source>
        <dbReference type="ARBA" id="ARBA00007967"/>
    </source>
</evidence>
<proteinExistence type="inferred from homology"/>